<dbReference type="Gene3D" id="1.10.3720.10">
    <property type="entry name" value="MetI-like"/>
    <property type="match status" value="1"/>
</dbReference>
<comment type="similarity">
    <text evidence="2">Belongs to the binding-protein-dependent transport system permease family. CysTW subfamily.</text>
</comment>
<dbReference type="InterPro" id="IPR035906">
    <property type="entry name" value="MetI-like_sf"/>
</dbReference>
<keyword evidence="11" id="KW-1185">Reference proteome</keyword>
<feature type="transmembrane region" description="Helical" evidence="8">
    <location>
        <begin position="238"/>
        <end position="258"/>
    </location>
</feature>
<dbReference type="SUPFAM" id="SSF161098">
    <property type="entry name" value="MetI-like"/>
    <property type="match status" value="1"/>
</dbReference>
<keyword evidence="6 8" id="KW-1133">Transmembrane helix</keyword>
<dbReference type="Pfam" id="PF00528">
    <property type="entry name" value="BPD_transp_1"/>
    <property type="match status" value="1"/>
</dbReference>
<keyword evidence="4" id="KW-1003">Cell membrane</keyword>
<keyword evidence="7 8" id="KW-0472">Membrane</keyword>
<evidence type="ECO:0000256" key="3">
    <source>
        <dbReference type="ARBA" id="ARBA00022448"/>
    </source>
</evidence>
<feature type="transmembrane region" description="Helical" evidence="8">
    <location>
        <begin position="108"/>
        <end position="127"/>
    </location>
</feature>
<evidence type="ECO:0000256" key="8">
    <source>
        <dbReference type="RuleBase" id="RU363032"/>
    </source>
</evidence>
<evidence type="ECO:0000313" key="11">
    <source>
        <dbReference type="Proteomes" id="UP000461754"/>
    </source>
</evidence>
<dbReference type="CDD" id="cd06261">
    <property type="entry name" value="TM_PBP2"/>
    <property type="match status" value="1"/>
</dbReference>
<keyword evidence="3 8" id="KW-0813">Transport</keyword>
<feature type="transmembrane region" description="Helical" evidence="8">
    <location>
        <begin position="184"/>
        <end position="205"/>
    </location>
</feature>
<dbReference type="PANTHER" id="PTHR43848:SF2">
    <property type="entry name" value="PUTRESCINE TRANSPORT SYSTEM PERMEASE PROTEIN POTI"/>
    <property type="match status" value="1"/>
</dbReference>
<organism evidence="10 11">
    <name type="scientific">Pseudoramibacter porci</name>
    <dbReference type="NCBI Taxonomy" id="2606631"/>
    <lineage>
        <taxon>Bacteria</taxon>
        <taxon>Bacillati</taxon>
        <taxon>Bacillota</taxon>
        <taxon>Clostridia</taxon>
        <taxon>Eubacteriales</taxon>
        <taxon>Eubacteriaceae</taxon>
        <taxon>Pseudoramibacter</taxon>
    </lineage>
</organism>
<protein>
    <submittedName>
        <fullName evidence="10">ABC transporter permease</fullName>
    </submittedName>
</protein>
<dbReference type="Proteomes" id="UP000461754">
    <property type="component" value="Unassembled WGS sequence"/>
</dbReference>
<evidence type="ECO:0000256" key="7">
    <source>
        <dbReference type="ARBA" id="ARBA00023136"/>
    </source>
</evidence>
<dbReference type="RefSeq" id="WP_154575707.1">
    <property type="nucleotide sequence ID" value="NZ_VUMO01000002.1"/>
</dbReference>
<sequence length="279" mass="30803">MNRREKKQRAAHIASTIYTVLLMIFIYAPVAVMIAYSFNNSRVNMVWSGFTTKYYAMLFNDSELWGIFGITLFVALLATVLGVIIGTLGAVGLRDAKFPGSKFISESIYFPIVIPEIVLAVALLLLFDASGMKLGLGTIIIGNTTLILPYVYITVRARLVGMDPSIEEASLDLGADRFYTFMHITLPAIVPGVLSGAFMSFSLVLDELIVTSFLTSAEITTLPIRVYSMVKKGVSPEINALTTIIFAVCMAGVLIYLIRDQIQMRKIRKEREKAARFSA</sequence>
<dbReference type="GO" id="GO:0005886">
    <property type="term" value="C:plasma membrane"/>
    <property type="evidence" value="ECO:0007669"/>
    <property type="project" value="UniProtKB-SubCell"/>
</dbReference>
<dbReference type="PROSITE" id="PS50928">
    <property type="entry name" value="ABC_TM1"/>
    <property type="match status" value="1"/>
</dbReference>
<gene>
    <name evidence="10" type="ORF">FYJ52_02640</name>
</gene>
<feature type="domain" description="ABC transmembrane type-1" evidence="9">
    <location>
        <begin position="68"/>
        <end position="256"/>
    </location>
</feature>
<evidence type="ECO:0000256" key="2">
    <source>
        <dbReference type="ARBA" id="ARBA00007069"/>
    </source>
</evidence>
<accession>A0A7X2NF77</accession>
<evidence type="ECO:0000313" key="10">
    <source>
        <dbReference type="EMBL" id="MSS19310.1"/>
    </source>
</evidence>
<dbReference type="PANTHER" id="PTHR43848">
    <property type="entry name" value="PUTRESCINE TRANSPORT SYSTEM PERMEASE PROTEIN POTI"/>
    <property type="match status" value="1"/>
</dbReference>
<comment type="subcellular location">
    <subcellularLocation>
        <location evidence="1 8">Cell membrane</location>
        <topology evidence="1 8">Multi-pass membrane protein</topology>
    </subcellularLocation>
</comment>
<evidence type="ECO:0000256" key="5">
    <source>
        <dbReference type="ARBA" id="ARBA00022692"/>
    </source>
</evidence>
<feature type="transmembrane region" description="Helical" evidence="8">
    <location>
        <begin position="64"/>
        <end position="88"/>
    </location>
</feature>
<keyword evidence="5 8" id="KW-0812">Transmembrane</keyword>
<dbReference type="EMBL" id="VUMO01000002">
    <property type="protein sequence ID" value="MSS19310.1"/>
    <property type="molecule type" value="Genomic_DNA"/>
</dbReference>
<comment type="caution">
    <text evidence="10">The sequence shown here is derived from an EMBL/GenBank/DDBJ whole genome shotgun (WGS) entry which is preliminary data.</text>
</comment>
<name>A0A7X2NF77_9FIRM</name>
<evidence type="ECO:0000256" key="1">
    <source>
        <dbReference type="ARBA" id="ARBA00004651"/>
    </source>
</evidence>
<dbReference type="InterPro" id="IPR000515">
    <property type="entry name" value="MetI-like"/>
</dbReference>
<evidence type="ECO:0000256" key="4">
    <source>
        <dbReference type="ARBA" id="ARBA00022475"/>
    </source>
</evidence>
<feature type="transmembrane region" description="Helical" evidence="8">
    <location>
        <begin position="133"/>
        <end position="153"/>
    </location>
</feature>
<evidence type="ECO:0000259" key="9">
    <source>
        <dbReference type="PROSITE" id="PS50928"/>
    </source>
</evidence>
<dbReference type="InterPro" id="IPR051789">
    <property type="entry name" value="Bact_Polyamine_Transport"/>
</dbReference>
<evidence type="ECO:0000256" key="6">
    <source>
        <dbReference type="ARBA" id="ARBA00022989"/>
    </source>
</evidence>
<reference evidence="10 11" key="1">
    <citation type="submission" date="2019-08" db="EMBL/GenBank/DDBJ databases">
        <title>In-depth cultivation of the pig gut microbiome towards novel bacterial diversity and tailored functional studies.</title>
        <authorList>
            <person name="Wylensek D."/>
            <person name="Hitch T.C.A."/>
            <person name="Clavel T."/>
        </authorList>
    </citation>
    <scope>NUCLEOTIDE SEQUENCE [LARGE SCALE GENOMIC DNA]</scope>
    <source>
        <strain evidence="10 11">RF-744-FAT-4</strain>
    </source>
</reference>
<dbReference type="AlphaFoldDB" id="A0A7X2NF77"/>
<feature type="transmembrane region" description="Helical" evidence="8">
    <location>
        <begin position="12"/>
        <end position="38"/>
    </location>
</feature>
<proteinExistence type="inferred from homology"/>
<dbReference type="GO" id="GO:0055085">
    <property type="term" value="P:transmembrane transport"/>
    <property type="evidence" value="ECO:0007669"/>
    <property type="project" value="InterPro"/>
</dbReference>